<evidence type="ECO:0000313" key="2">
    <source>
        <dbReference type="EMBL" id="UOE40117.1"/>
    </source>
</evidence>
<dbReference type="SMART" id="SM00530">
    <property type="entry name" value="HTH_XRE"/>
    <property type="match status" value="1"/>
</dbReference>
<dbReference type="SUPFAM" id="SSF47413">
    <property type="entry name" value="lambda repressor-like DNA-binding domains"/>
    <property type="match status" value="1"/>
</dbReference>
<dbReference type="CDD" id="cd00093">
    <property type="entry name" value="HTH_XRE"/>
    <property type="match status" value="1"/>
</dbReference>
<dbReference type="PROSITE" id="PS50943">
    <property type="entry name" value="HTH_CROC1"/>
    <property type="match status" value="1"/>
</dbReference>
<gene>
    <name evidence="2" type="ORF">MTP09_09310</name>
</gene>
<dbReference type="Proteomes" id="UP000831460">
    <property type="component" value="Chromosome"/>
</dbReference>
<accession>A0ABY4BLQ2</accession>
<evidence type="ECO:0000313" key="3">
    <source>
        <dbReference type="Proteomes" id="UP000831460"/>
    </source>
</evidence>
<dbReference type="Gene3D" id="1.10.260.40">
    <property type="entry name" value="lambda repressor-like DNA-binding domains"/>
    <property type="match status" value="1"/>
</dbReference>
<proteinExistence type="predicted"/>
<protein>
    <submittedName>
        <fullName evidence="2">Helix-turn-helix transcriptional regulator</fullName>
    </submittedName>
</protein>
<sequence length="110" mass="12980">MNILIQKIRKMENKIKQAKSFDELLDIKYGKIGTEKRDHFEEKAQYFVISEMLKESRRESKMTQEQLAEKVGTKKSYISRLENGKCDIQLSTLYRIFEFGLGKKINLLIS</sequence>
<name>A0ABY4BLQ2_9FLAO</name>
<keyword evidence="3" id="KW-1185">Reference proteome</keyword>
<reference evidence="2 3" key="1">
    <citation type="submission" date="2022-03" db="EMBL/GenBank/DDBJ databases">
        <title>Chryseobacterium sp. isolated from particulate matters in swine house.</title>
        <authorList>
            <person name="Won M."/>
            <person name="Kim S.-J."/>
            <person name="Kwon S.-W."/>
        </authorList>
    </citation>
    <scope>NUCLEOTIDE SEQUENCE [LARGE SCALE GENOMIC DNA]</scope>
    <source>
        <strain evidence="2 3">SC2-2</strain>
    </source>
</reference>
<dbReference type="RefSeq" id="WP_243548143.1">
    <property type="nucleotide sequence ID" value="NZ_CP094532.1"/>
</dbReference>
<dbReference type="EMBL" id="CP094532">
    <property type="protein sequence ID" value="UOE40117.1"/>
    <property type="molecule type" value="Genomic_DNA"/>
</dbReference>
<organism evidence="2 3">
    <name type="scientific">Chryseobacterium suipulveris</name>
    <dbReference type="NCBI Taxonomy" id="2929800"/>
    <lineage>
        <taxon>Bacteria</taxon>
        <taxon>Pseudomonadati</taxon>
        <taxon>Bacteroidota</taxon>
        <taxon>Flavobacteriia</taxon>
        <taxon>Flavobacteriales</taxon>
        <taxon>Weeksellaceae</taxon>
        <taxon>Chryseobacterium group</taxon>
        <taxon>Chryseobacterium</taxon>
    </lineage>
</organism>
<dbReference type="InterPro" id="IPR010982">
    <property type="entry name" value="Lambda_DNA-bd_dom_sf"/>
</dbReference>
<dbReference type="InterPro" id="IPR001387">
    <property type="entry name" value="Cro/C1-type_HTH"/>
</dbReference>
<feature type="domain" description="HTH cro/C1-type" evidence="1">
    <location>
        <begin position="53"/>
        <end position="108"/>
    </location>
</feature>
<evidence type="ECO:0000259" key="1">
    <source>
        <dbReference type="PROSITE" id="PS50943"/>
    </source>
</evidence>
<dbReference type="Pfam" id="PF01381">
    <property type="entry name" value="HTH_3"/>
    <property type="match status" value="1"/>
</dbReference>